<sequence>MLIGGCAVDKTLARGGTLPKSGAWDAKDPTAGDGFTIIFQKPSVEKEGGPLRIPHISSERPAGSLDNYSQKQPSAQSKKHTQSKMGNDRGPVSSYNLCVVITEMHVIQKKSMHQRRMGAQLCLLQHLLEMEEANLEASVEALKEVGPSFMMFMNTVGDNSKEINPLDKNGAWPCLWQCLLEIEKASEKALKELGPSYVMFMKIHGGDPKESNGLYKSGSTAMPVALECDE</sequence>
<evidence type="ECO:0000256" key="1">
    <source>
        <dbReference type="SAM" id="MobiDB-lite"/>
    </source>
</evidence>
<evidence type="ECO:0000313" key="3">
    <source>
        <dbReference type="EMBL" id="CAK9202894.1"/>
    </source>
</evidence>
<reference evidence="3" key="1">
    <citation type="submission" date="2024-02" db="EMBL/GenBank/DDBJ databases">
        <authorList>
            <consortium name="ELIXIR-Norway"/>
            <consortium name="Elixir Norway"/>
        </authorList>
    </citation>
    <scope>NUCLEOTIDE SEQUENCE</scope>
</reference>
<accession>A0ABP0TR36</accession>
<feature type="compositionally biased region" description="Polar residues" evidence="1">
    <location>
        <begin position="66"/>
        <end position="76"/>
    </location>
</feature>
<organism evidence="3 4">
    <name type="scientific">Sphagnum troendelagicum</name>
    <dbReference type="NCBI Taxonomy" id="128251"/>
    <lineage>
        <taxon>Eukaryota</taxon>
        <taxon>Viridiplantae</taxon>
        <taxon>Streptophyta</taxon>
        <taxon>Embryophyta</taxon>
        <taxon>Bryophyta</taxon>
        <taxon>Sphagnophytina</taxon>
        <taxon>Sphagnopsida</taxon>
        <taxon>Sphagnales</taxon>
        <taxon>Sphagnaceae</taxon>
        <taxon>Sphagnum</taxon>
    </lineage>
</organism>
<gene>
    <name evidence="3" type="ORF">CSSPTR1EN2_LOCUS6635</name>
</gene>
<dbReference type="EMBL" id="OZ019905">
    <property type="protein sequence ID" value="CAK9202894.1"/>
    <property type="molecule type" value="Genomic_DNA"/>
</dbReference>
<dbReference type="Pfam" id="PF05627">
    <property type="entry name" value="AvrRpt-cleavage"/>
    <property type="match status" value="1"/>
</dbReference>
<name>A0ABP0TR36_9BRYO</name>
<dbReference type="Proteomes" id="UP001497512">
    <property type="component" value="Chromosome 13"/>
</dbReference>
<protein>
    <recommendedName>
        <fullName evidence="2">RIN4 pathogenic type III effector avirulence factor Avr cleavage site domain-containing protein</fullName>
    </recommendedName>
</protein>
<dbReference type="InterPro" id="IPR008700">
    <property type="entry name" value="TypeIII_avirulence_cleave"/>
</dbReference>
<feature type="region of interest" description="Disordered" evidence="1">
    <location>
        <begin position="43"/>
        <end position="89"/>
    </location>
</feature>
<proteinExistence type="predicted"/>
<evidence type="ECO:0000259" key="2">
    <source>
        <dbReference type="Pfam" id="PF05627"/>
    </source>
</evidence>
<evidence type="ECO:0000313" key="4">
    <source>
        <dbReference type="Proteomes" id="UP001497512"/>
    </source>
</evidence>
<feature type="domain" description="RIN4 pathogenic type III effector avirulence factor Avr cleavage site" evidence="2">
    <location>
        <begin position="14"/>
        <end position="46"/>
    </location>
</feature>
<keyword evidence="4" id="KW-1185">Reference proteome</keyword>